<dbReference type="RefSeq" id="WP_168147363.1">
    <property type="nucleotide sequence ID" value="NZ_JAAVXB010000003.1"/>
</dbReference>
<gene>
    <name evidence="1" type="ORF">G7Y82_07270</name>
</gene>
<comment type="caution">
    <text evidence="1">The sequence shown here is derived from an EMBL/GenBank/DDBJ whole genome shotgun (WGS) entry which is preliminary data.</text>
</comment>
<dbReference type="Proteomes" id="UP000653472">
    <property type="component" value="Unassembled WGS sequence"/>
</dbReference>
<evidence type="ECO:0000313" key="2">
    <source>
        <dbReference type="Proteomes" id="UP000653472"/>
    </source>
</evidence>
<dbReference type="AlphaFoldDB" id="A0A969W9U3"/>
<sequence length="144" mass="15998">MVATPYASDAGVERVASRFLDLSLPASEWTHAAHCAAALVMLREPTRDALAEMPALIRRYNLACDKQNSDTAGYHETITLASVRAGRAWLTAHPELPLHAALNTLLASPYGKPDWLLSYWSRERLFSVAARRAWLAPDVRELPF</sequence>
<keyword evidence="2" id="KW-1185">Reference proteome</keyword>
<organism evidence="1 2">
    <name type="scientific">Solimonas marina</name>
    <dbReference type="NCBI Taxonomy" id="2714601"/>
    <lineage>
        <taxon>Bacteria</taxon>
        <taxon>Pseudomonadati</taxon>
        <taxon>Pseudomonadota</taxon>
        <taxon>Gammaproteobacteria</taxon>
        <taxon>Nevskiales</taxon>
        <taxon>Nevskiaceae</taxon>
        <taxon>Solimonas</taxon>
    </lineage>
</organism>
<accession>A0A969W9U3</accession>
<protein>
    <submittedName>
        <fullName evidence="1">Uncharacterized protein</fullName>
    </submittedName>
</protein>
<name>A0A969W9U3_9GAMM</name>
<proteinExistence type="predicted"/>
<dbReference type="EMBL" id="JAAVXB010000003">
    <property type="protein sequence ID" value="NKF22113.1"/>
    <property type="molecule type" value="Genomic_DNA"/>
</dbReference>
<evidence type="ECO:0000313" key="1">
    <source>
        <dbReference type="EMBL" id="NKF22113.1"/>
    </source>
</evidence>
<reference evidence="1" key="1">
    <citation type="submission" date="2020-03" db="EMBL/GenBank/DDBJ databases">
        <title>Solimonas marina sp. nov., isolated from deep seawater of the Pacific Ocean.</title>
        <authorList>
            <person name="Liu X."/>
            <person name="Lai Q."/>
            <person name="Sun F."/>
            <person name="Gai Y."/>
            <person name="Li G."/>
            <person name="Shao Z."/>
        </authorList>
    </citation>
    <scope>NUCLEOTIDE SEQUENCE</scope>
    <source>
        <strain evidence="1">C16B3</strain>
    </source>
</reference>